<reference evidence="1 2" key="1">
    <citation type="journal article" date="2012" name="BMC Genomics">
        <title>Comparative genomics of bacteria in the genus Providencia isolated from wild Drosophila melanogaster.</title>
        <authorList>
            <person name="Galac M.R."/>
            <person name="Lazzaro B.P."/>
        </authorList>
    </citation>
    <scope>NUCLEOTIDE SEQUENCE [LARGE SCALE GENOMIC DNA]</scope>
    <source>
        <strain evidence="1 2">DSM 19967</strain>
    </source>
</reference>
<evidence type="ECO:0000313" key="2">
    <source>
        <dbReference type="Proteomes" id="UP000010290"/>
    </source>
</evidence>
<dbReference type="EMBL" id="AKKN01000009">
    <property type="protein sequence ID" value="EKT56419.1"/>
    <property type="molecule type" value="Genomic_DNA"/>
</dbReference>
<accession>K8W7B4</accession>
<name>K8W7B4_9GAMM</name>
<organism evidence="1 2">
    <name type="scientific">Providencia sneebia DSM 19967</name>
    <dbReference type="NCBI Taxonomy" id="1141660"/>
    <lineage>
        <taxon>Bacteria</taxon>
        <taxon>Pseudomonadati</taxon>
        <taxon>Pseudomonadota</taxon>
        <taxon>Gammaproteobacteria</taxon>
        <taxon>Enterobacterales</taxon>
        <taxon>Morganellaceae</taxon>
        <taxon>Providencia</taxon>
    </lineage>
</organism>
<keyword evidence="2" id="KW-1185">Reference proteome</keyword>
<protein>
    <recommendedName>
        <fullName evidence="3">Phage protein</fullName>
    </recommendedName>
</protein>
<dbReference type="PATRIC" id="fig|1141660.3.peg.2155"/>
<dbReference type="HOGENOM" id="CLU_164006_0_0_6"/>
<evidence type="ECO:0008006" key="3">
    <source>
        <dbReference type="Google" id="ProtNLM"/>
    </source>
</evidence>
<evidence type="ECO:0000313" key="1">
    <source>
        <dbReference type="EMBL" id="EKT56419.1"/>
    </source>
</evidence>
<comment type="caution">
    <text evidence="1">The sequence shown here is derived from an EMBL/GenBank/DDBJ whole genome shotgun (WGS) entry which is preliminary data.</text>
</comment>
<dbReference type="Proteomes" id="UP000010290">
    <property type="component" value="Chromosome"/>
</dbReference>
<dbReference type="RefSeq" id="WP_008915962.1">
    <property type="nucleotide sequence ID" value="NZ_CM001773.1"/>
</dbReference>
<gene>
    <name evidence="1" type="ORF">OO7_10787</name>
</gene>
<sequence>MKTLFLLPDTWDLTLDVSGNIAIASDQYAIAQSVANKCRVFLKDMYFSQGEGIPYLEDILGKNRYSLSLYRQYLEDAAMSVDGVVTARAILSTANDRVVRGQLIFTDQTGREGVIGL</sequence>
<dbReference type="OrthoDB" id="7026141at2"/>
<proteinExistence type="predicted"/>
<dbReference type="AlphaFoldDB" id="K8W7B4"/>